<dbReference type="AlphaFoldDB" id="A0A1I3U8C6"/>
<dbReference type="Gene3D" id="1.10.10.10">
    <property type="entry name" value="Winged helix-like DNA-binding domain superfamily/Winged helix DNA-binding domain"/>
    <property type="match status" value="1"/>
</dbReference>
<dbReference type="OrthoDB" id="9081751at2"/>
<feature type="compositionally biased region" description="Low complexity" evidence="1">
    <location>
        <begin position="298"/>
        <end position="311"/>
    </location>
</feature>
<feature type="compositionally biased region" description="Polar residues" evidence="1">
    <location>
        <begin position="169"/>
        <end position="184"/>
    </location>
</feature>
<dbReference type="STRING" id="420953.SAMN05192543_11141"/>
<dbReference type="Pfam" id="PF13730">
    <property type="entry name" value="HTH_36"/>
    <property type="match status" value="1"/>
</dbReference>
<dbReference type="GO" id="GO:0006355">
    <property type="term" value="P:regulation of DNA-templated transcription"/>
    <property type="evidence" value="ECO:0007669"/>
    <property type="project" value="UniProtKB-ARBA"/>
</dbReference>
<feature type="region of interest" description="Disordered" evidence="1">
    <location>
        <begin position="287"/>
        <end position="311"/>
    </location>
</feature>
<feature type="region of interest" description="Disordered" evidence="1">
    <location>
        <begin position="102"/>
        <end position="205"/>
    </location>
</feature>
<protein>
    <submittedName>
        <fullName evidence="2">Helix-turn-helix domain-containing protein</fullName>
    </submittedName>
</protein>
<name>A0A1I3U8C6_9BURK</name>
<dbReference type="EMBL" id="FOQU01000011">
    <property type="protein sequence ID" value="SFJ79172.1"/>
    <property type="molecule type" value="Genomic_DNA"/>
</dbReference>
<dbReference type="InterPro" id="IPR036388">
    <property type="entry name" value="WH-like_DNA-bd_sf"/>
</dbReference>
<gene>
    <name evidence="2" type="ORF">SAMN05192543_11141</name>
</gene>
<dbReference type="Proteomes" id="UP000199548">
    <property type="component" value="Unassembled WGS sequence"/>
</dbReference>
<organism evidence="2 3">
    <name type="scientific">Paraburkholderia megapolitana</name>
    <dbReference type="NCBI Taxonomy" id="420953"/>
    <lineage>
        <taxon>Bacteria</taxon>
        <taxon>Pseudomonadati</taxon>
        <taxon>Pseudomonadota</taxon>
        <taxon>Betaproteobacteria</taxon>
        <taxon>Burkholderiales</taxon>
        <taxon>Burkholderiaceae</taxon>
        <taxon>Paraburkholderia</taxon>
    </lineage>
</organism>
<evidence type="ECO:0000313" key="2">
    <source>
        <dbReference type="EMBL" id="SFJ79172.1"/>
    </source>
</evidence>
<keyword evidence="3" id="KW-1185">Reference proteome</keyword>
<accession>A0A1I3U8C6</accession>
<feature type="compositionally biased region" description="Basic and acidic residues" evidence="1">
    <location>
        <begin position="102"/>
        <end position="117"/>
    </location>
</feature>
<reference evidence="2 3" key="1">
    <citation type="submission" date="2016-10" db="EMBL/GenBank/DDBJ databases">
        <authorList>
            <person name="de Groot N.N."/>
        </authorList>
    </citation>
    <scope>NUCLEOTIDE SEQUENCE [LARGE SCALE GENOMIC DNA]</scope>
    <source>
        <strain evidence="2 3">LMG 23650</strain>
    </source>
</reference>
<dbReference type="InterPro" id="IPR011991">
    <property type="entry name" value="ArsR-like_HTH"/>
</dbReference>
<evidence type="ECO:0000256" key="1">
    <source>
        <dbReference type="SAM" id="MobiDB-lite"/>
    </source>
</evidence>
<feature type="compositionally biased region" description="Basic and acidic residues" evidence="1">
    <location>
        <begin position="195"/>
        <end position="205"/>
    </location>
</feature>
<dbReference type="CDD" id="cd00090">
    <property type="entry name" value="HTH_ARSR"/>
    <property type="match status" value="1"/>
</dbReference>
<sequence length="353" mass="39458">MRQSTLTSTTKLVLYTLADYANAADDNCWPSIERLADDATLSERAVSKHLAIAEEAGWVTRWKSRQKDRRWAHGHYRLTLPEDVARTLRDAIDFELAGSDSTRELASRNAKLPERRSGNFALPAPRSGNFDVSPEPRSGNPAESPEPGSGDGECVPENGPDDESYLNHVPTNYPVNRNTLTPTLYQPPVVSTGGERAREEVRQERSPASMAQWMFERLRSFDPGFGSVDLRSWTGEVEAMQQVDGRDTDHIAVLFRWATEDGFWRNIITSPQRLRKHWDELRRRRNDAIGRKKQDTQAASTGASAGAPTAGVDRRCAHVDEGGCRCTHTATTIIGAGASRRGYCRQHLDHYDN</sequence>
<evidence type="ECO:0000313" key="3">
    <source>
        <dbReference type="Proteomes" id="UP000199548"/>
    </source>
</evidence>
<proteinExistence type="predicted"/>